<evidence type="ECO:0000313" key="8">
    <source>
        <dbReference type="EMBL" id="VFT85037.1"/>
    </source>
</evidence>
<organism evidence="8 9">
    <name type="scientific">Aphanomyces stellatus</name>
    <dbReference type="NCBI Taxonomy" id="120398"/>
    <lineage>
        <taxon>Eukaryota</taxon>
        <taxon>Sar</taxon>
        <taxon>Stramenopiles</taxon>
        <taxon>Oomycota</taxon>
        <taxon>Saprolegniomycetes</taxon>
        <taxon>Saprolegniales</taxon>
        <taxon>Verrucalvaceae</taxon>
        <taxon>Aphanomyces</taxon>
    </lineage>
</organism>
<gene>
    <name evidence="8" type="primary">Aste57867_8148</name>
    <name evidence="7" type="ORF">As57867_008118</name>
    <name evidence="8" type="ORF">ASTE57867_8148</name>
</gene>
<proteinExistence type="predicted"/>
<evidence type="ECO:0000256" key="1">
    <source>
        <dbReference type="ARBA" id="ARBA00022723"/>
    </source>
</evidence>
<dbReference type="InterPro" id="IPR013083">
    <property type="entry name" value="Znf_RING/FYVE/PHD"/>
</dbReference>
<dbReference type="Proteomes" id="UP000332933">
    <property type="component" value="Unassembled WGS sequence"/>
</dbReference>
<evidence type="ECO:0000256" key="2">
    <source>
        <dbReference type="ARBA" id="ARBA00022771"/>
    </source>
</evidence>
<keyword evidence="1" id="KW-0479">Metal-binding</keyword>
<dbReference type="SMART" id="SM01204">
    <property type="entry name" value="FIST_C"/>
    <property type="match status" value="1"/>
</dbReference>
<dbReference type="Pfam" id="PF01363">
    <property type="entry name" value="FYVE"/>
    <property type="match status" value="1"/>
</dbReference>
<feature type="domain" description="FYVE-type" evidence="6">
    <location>
        <begin position="285"/>
        <end position="353"/>
    </location>
</feature>
<dbReference type="InterPro" id="IPR019494">
    <property type="entry name" value="FIST_C"/>
</dbReference>
<dbReference type="AlphaFoldDB" id="A0A485KJG5"/>
<feature type="compositionally biased region" description="Low complexity" evidence="5">
    <location>
        <begin position="480"/>
        <end position="503"/>
    </location>
</feature>
<evidence type="ECO:0000256" key="4">
    <source>
        <dbReference type="PROSITE-ProRule" id="PRU00091"/>
    </source>
</evidence>
<keyword evidence="3" id="KW-0862">Zinc</keyword>
<accession>A0A485KJG5</accession>
<dbReference type="GO" id="GO:0008270">
    <property type="term" value="F:zinc ion binding"/>
    <property type="evidence" value="ECO:0007669"/>
    <property type="project" value="UniProtKB-KW"/>
</dbReference>
<reference evidence="8 9" key="1">
    <citation type="submission" date="2019-03" db="EMBL/GenBank/DDBJ databases">
        <authorList>
            <person name="Gaulin E."/>
            <person name="Dumas B."/>
        </authorList>
    </citation>
    <scope>NUCLEOTIDE SEQUENCE [LARGE SCALE GENOMIC DNA]</scope>
    <source>
        <strain evidence="8">CBS 568.67</strain>
    </source>
</reference>
<evidence type="ECO:0000313" key="7">
    <source>
        <dbReference type="EMBL" id="KAF0701367.1"/>
    </source>
</evidence>
<dbReference type="Gene3D" id="3.30.40.10">
    <property type="entry name" value="Zinc/RING finger domain, C3HC4 (zinc finger)"/>
    <property type="match status" value="1"/>
</dbReference>
<dbReference type="PANTHER" id="PTHR43102">
    <property type="entry name" value="SLR1143 PROTEIN"/>
    <property type="match status" value="1"/>
</dbReference>
<dbReference type="Pfam" id="PF10442">
    <property type="entry name" value="FIST_C"/>
    <property type="match status" value="1"/>
</dbReference>
<dbReference type="InterPro" id="IPR017455">
    <property type="entry name" value="Znf_FYVE-rel"/>
</dbReference>
<dbReference type="InterPro" id="IPR000306">
    <property type="entry name" value="Znf_FYVE"/>
</dbReference>
<protein>
    <submittedName>
        <fullName evidence="8">Aste57867_8148 protein</fullName>
    </submittedName>
</protein>
<keyword evidence="2 4" id="KW-0863">Zinc-finger</keyword>
<dbReference type="OrthoDB" id="660555at2759"/>
<dbReference type="SMART" id="SM00064">
    <property type="entry name" value="FYVE"/>
    <property type="match status" value="1"/>
</dbReference>
<dbReference type="EMBL" id="VJMH01005092">
    <property type="protein sequence ID" value="KAF0701367.1"/>
    <property type="molecule type" value="Genomic_DNA"/>
</dbReference>
<dbReference type="EMBL" id="CAADRA010005113">
    <property type="protein sequence ID" value="VFT85037.1"/>
    <property type="molecule type" value="Genomic_DNA"/>
</dbReference>
<sequence length="1011" mass="108394">MPRSTKKHDTGQYATYAERRANAALQMLAETSTGISMWVDVGTKDDVALSKTASDWKVFTANRATTTIDTTLHSVVQTLFQATKTSKYQEFMRAMWGDAHLDARVIEVVGADAESSTSTMALQRNKASVFHKTHKRTSIKWFATAGKSKLSKAQEYHLVEFIGLVYDHRRVQSIYVYQESLAKTDEIPLPHQAHAPVNYERMRLEGLLLKFEELELPSGGAYVLLSMALQRPPSLLDFGFRNPAEDLVLRFAKGFRDALRRSSTALAAAATPLLKVAHTASWVPDTDRPACSLCSRAFHTLVRRRHHCRVCGEVVCFQCSNVFAATSLLAADRPSTHVQGDVRLCNRCVVQQQADAGRGGGMAMTAHELQHWLDTELSENNPDLFDQHQPTVVRAALPSGGAFTGTLEVNSLGSPAVLEKTAKHPEETSVGPEMMSPRTTMSHGTFFAEDFPPPPPRPPAPTTTGGGGISLGSERRNFDTSEPPSSENRSSSTSSHGSAPSSRSGGGGLDHFNLALAPPPPSTPAPRLSGSSSQRQPHRRYPSFESTSSPFDDATSMRSLVIDPKYLPRTTTTTRPTPTRRPVVAVRAASAWASVTTSTGAAVATAMRDLEGSIGGPAHFLVVSFSEACDAIEIMAALEHLAPGIPYVGGLSARGVCDQDAWVAMKRGGLVALWGIHDPVGVYAVGTISYDESNAKDEAYETLCVAQRSLGSHLPAFCLAYACPLVVDDALAGVRLAIDCPILGGCSVLSTHYQGYLQISSAGGTSIGMAFALCAPSVETSVGWFSGYDAVNTALGDPTACMGVVTAADPTAKLIYEIDHRPAAAVYQEWLARVHEIADTSPLPTKFPRLGYMYPLGQVVPGSSPLVVNTTPVVTALDDDTGALSTTIAIQKGATIALMHTSLDTLKDAVKLMGKSVQQDQKFALADVEGCLMFLSAGVQVVLGSSLSMSGLVGSYRLWSGGASLLGLTSFGEIGHLPHEVHPQCDALMFSCLVFSNRRRKTTLFVETTHI</sequence>
<dbReference type="InterPro" id="IPR011011">
    <property type="entry name" value="Znf_FYVE_PHD"/>
</dbReference>
<dbReference type="PROSITE" id="PS50178">
    <property type="entry name" value="ZF_FYVE"/>
    <property type="match status" value="1"/>
</dbReference>
<dbReference type="SUPFAM" id="SSF57903">
    <property type="entry name" value="FYVE/PHD zinc finger"/>
    <property type="match status" value="1"/>
</dbReference>
<evidence type="ECO:0000313" key="9">
    <source>
        <dbReference type="Proteomes" id="UP000332933"/>
    </source>
</evidence>
<feature type="region of interest" description="Disordered" evidence="5">
    <location>
        <begin position="422"/>
        <end position="557"/>
    </location>
</feature>
<reference evidence="7" key="2">
    <citation type="submission" date="2019-06" db="EMBL/GenBank/DDBJ databases">
        <title>Genomics analysis of Aphanomyces spp. identifies a new class of oomycete effector associated with host adaptation.</title>
        <authorList>
            <person name="Gaulin E."/>
        </authorList>
    </citation>
    <scope>NUCLEOTIDE SEQUENCE</scope>
    <source>
        <strain evidence="7">CBS 578.67</strain>
    </source>
</reference>
<name>A0A485KJG5_9STRA</name>
<dbReference type="InterPro" id="IPR013702">
    <property type="entry name" value="FIST_domain_N"/>
</dbReference>
<evidence type="ECO:0000256" key="3">
    <source>
        <dbReference type="ARBA" id="ARBA00022833"/>
    </source>
</evidence>
<evidence type="ECO:0000259" key="6">
    <source>
        <dbReference type="PROSITE" id="PS50178"/>
    </source>
</evidence>
<keyword evidence="9" id="KW-1185">Reference proteome</keyword>
<dbReference type="SMART" id="SM00897">
    <property type="entry name" value="FIST"/>
    <property type="match status" value="1"/>
</dbReference>
<feature type="compositionally biased region" description="Pro residues" evidence="5">
    <location>
        <begin position="451"/>
        <end position="461"/>
    </location>
</feature>
<evidence type="ECO:0000256" key="5">
    <source>
        <dbReference type="SAM" id="MobiDB-lite"/>
    </source>
</evidence>
<dbReference type="PANTHER" id="PTHR43102:SF2">
    <property type="entry name" value="GAF DOMAIN-CONTAINING PROTEIN"/>
    <property type="match status" value="1"/>
</dbReference>
<dbReference type="Pfam" id="PF08495">
    <property type="entry name" value="FIST"/>
    <property type="match status" value="1"/>
</dbReference>